<feature type="region of interest" description="Disordered" evidence="1">
    <location>
        <begin position="287"/>
        <end position="311"/>
    </location>
</feature>
<dbReference type="EMBL" id="JAQIZZ010000005">
    <property type="protein sequence ID" value="KAJ5540547.1"/>
    <property type="molecule type" value="Genomic_DNA"/>
</dbReference>
<evidence type="ECO:0000256" key="1">
    <source>
        <dbReference type="SAM" id="MobiDB-lite"/>
    </source>
</evidence>
<dbReference type="AlphaFoldDB" id="A0AAD6CUU7"/>
<proteinExistence type="predicted"/>
<feature type="region of interest" description="Disordered" evidence="1">
    <location>
        <begin position="451"/>
        <end position="545"/>
    </location>
</feature>
<sequence length="681" mass="76919">MKPEAEPDPRYNFQKPSHSESDYTAVELDSGSMLTDYNYRDDSCLDDDSELENEHSDTQDAEWDLEDTEIMTAEQSFASDTLPNESVNPFADEFPVSSGDFSAGNNTSYENIQFSDYLNQVEYFPLPTYPAGMPRVNPVSLFGEMVSDVPVLFDSANQGVQDAGLPRPIAPLDYNPGGRHPIIPYTIIPPEQMYQNRPYLPLLTPQVSAPAQRPVKQEDGQQLSELSQVPMFEGCGQAPLFQGRGYQIPPREPGLTNAERYQEDYFWAQQQVELKRNQELYNEGHLYQKPRSQLPDFDVEPPVLDSDPPPFKEQVFSAAREICREERAEADLDQPSTPKPRKHQPAYGTPDNETQNAPKTYPPKQAMAHREDKRRRKSDFVFNKNTSFDIKKAVAQLASSLKETAENVKLNPGTTVSRPFSAKSVEEIGAFHYSLRDSTVAARRTSDPMNLDSVRWERSMGDSTMDKQSSPDAKPNDTPSPGLDDSSSGQDSPTPKSKKVRVKLQTLKRKVPATTRNTSKKTPVAERTASKKVKRNNSSADRARLQTPRIRKIRTKQSLPNSWAEASASDILMFELRKQGAEFPAITETLRATCGLDYLSRTLRNRYWKIETSIGKMPDNLQASKTVKKDDVTDEKEDHATEEKEKNLTDKEKDDFPKIADEDTSGLSTPKPDQEEDTWYF</sequence>
<organism evidence="2 3">
    <name type="scientific">Penicillium frequentans</name>
    <dbReference type="NCBI Taxonomy" id="3151616"/>
    <lineage>
        <taxon>Eukaryota</taxon>
        <taxon>Fungi</taxon>
        <taxon>Dikarya</taxon>
        <taxon>Ascomycota</taxon>
        <taxon>Pezizomycotina</taxon>
        <taxon>Eurotiomycetes</taxon>
        <taxon>Eurotiomycetidae</taxon>
        <taxon>Eurotiales</taxon>
        <taxon>Aspergillaceae</taxon>
        <taxon>Penicillium</taxon>
    </lineage>
</organism>
<reference evidence="2 3" key="1">
    <citation type="journal article" date="2023" name="IMA Fungus">
        <title>Comparative genomic study of the Penicillium genus elucidates a diverse pangenome and 15 lateral gene transfer events.</title>
        <authorList>
            <person name="Petersen C."/>
            <person name="Sorensen T."/>
            <person name="Nielsen M.R."/>
            <person name="Sondergaard T.E."/>
            <person name="Sorensen J.L."/>
            <person name="Fitzpatrick D.A."/>
            <person name="Frisvad J.C."/>
            <person name="Nielsen K.L."/>
        </authorList>
    </citation>
    <scope>NUCLEOTIDE SEQUENCE [LARGE SCALE GENOMIC DNA]</scope>
    <source>
        <strain evidence="2 3">IBT 35679</strain>
    </source>
</reference>
<gene>
    <name evidence="2" type="ORF">N7494_005623</name>
</gene>
<comment type="caution">
    <text evidence="2">The sequence shown here is derived from an EMBL/GenBank/DDBJ whole genome shotgun (WGS) entry which is preliminary data.</text>
</comment>
<feature type="region of interest" description="Disordered" evidence="1">
    <location>
        <begin position="621"/>
        <end position="681"/>
    </location>
</feature>
<feature type="region of interest" description="Disordered" evidence="1">
    <location>
        <begin position="1"/>
        <end position="24"/>
    </location>
</feature>
<feature type="compositionally biased region" description="Basic and acidic residues" evidence="1">
    <location>
        <begin position="627"/>
        <end position="661"/>
    </location>
</feature>
<dbReference type="Proteomes" id="UP001220324">
    <property type="component" value="Unassembled WGS sequence"/>
</dbReference>
<feature type="compositionally biased region" description="Polar residues" evidence="1">
    <location>
        <begin position="485"/>
        <end position="495"/>
    </location>
</feature>
<protein>
    <submittedName>
        <fullName evidence="2">Uncharacterized protein</fullName>
    </submittedName>
</protein>
<evidence type="ECO:0000313" key="2">
    <source>
        <dbReference type="EMBL" id="KAJ5540547.1"/>
    </source>
</evidence>
<keyword evidence="3" id="KW-1185">Reference proteome</keyword>
<name>A0AAD6CUU7_9EURO</name>
<feature type="region of interest" description="Disordered" evidence="1">
    <location>
        <begin position="328"/>
        <end position="382"/>
    </location>
</feature>
<feature type="compositionally biased region" description="Basic residues" evidence="1">
    <location>
        <begin position="496"/>
        <end position="511"/>
    </location>
</feature>
<feature type="region of interest" description="Disordered" evidence="1">
    <location>
        <begin position="38"/>
        <end position="62"/>
    </location>
</feature>
<accession>A0AAD6CUU7</accession>
<evidence type="ECO:0000313" key="3">
    <source>
        <dbReference type="Proteomes" id="UP001220324"/>
    </source>
</evidence>